<keyword evidence="6 7" id="KW-0472">Membrane</keyword>
<feature type="transmembrane region" description="Helical" evidence="7">
    <location>
        <begin position="430"/>
        <end position="454"/>
    </location>
</feature>
<accession>A0ABP5RWZ3</accession>
<dbReference type="RefSeq" id="WP_344641199.1">
    <property type="nucleotide sequence ID" value="NZ_BAAATR010000068.1"/>
</dbReference>
<dbReference type="Pfam" id="PF13632">
    <property type="entry name" value="Glyco_trans_2_3"/>
    <property type="match status" value="1"/>
</dbReference>
<evidence type="ECO:0000256" key="3">
    <source>
        <dbReference type="ARBA" id="ARBA00022679"/>
    </source>
</evidence>
<dbReference type="InterPro" id="IPR050321">
    <property type="entry name" value="Glycosyltr_2/OpgH_subfam"/>
</dbReference>
<dbReference type="InterPro" id="IPR001173">
    <property type="entry name" value="Glyco_trans_2-like"/>
</dbReference>
<proteinExistence type="predicted"/>
<evidence type="ECO:0000256" key="5">
    <source>
        <dbReference type="ARBA" id="ARBA00022989"/>
    </source>
</evidence>
<dbReference type="PANTHER" id="PTHR43867:SF4">
    <property type="entry name" value="BETA-(1-3)-GLUCOSYL TRANSFERASE"/>
    <property type="match status" value="1"/>
</dbReference>
<dbReference type="InterPro" id="IPR029044">
    <property type="entry name" value="Nucleotide-diphossugar_trans"/>
</dbReference>
<feature type="domain" description="Glycosyltransferase 2-like" evidence="8">
    <location>
        <begin position="255"/>
        <end position="440"/>
    </location>
</feature>
<evidence type="ECO:0000313" key="10">
    <source>
        <dbReference type="Proteomes" id="UP001500305"/>
    </source>
</evidence>
<keyword evidence="10" id="KW-1185">Reference proteome</keyword>
<sequence>MDTFFGAALVCNCLAMGSALVLLFFRYLPRSDPGRAAPAGAFGCLLAVVAVTAVYGLRPWLVGIATVEAGMVFLLYRRSPMHLPGSLLLVSFYSAVLAAVTWYIHFAFTINVSALTRAFFIAGIPSMLVALPMSCVHSFLDIEAFCREKWARRNMPHASSVVNGPKVSVHLPCYAEPPDMVIASLDALARLRYDNFEVVVVDNNTRDPALWRPVEEHCRRLGERFRFFHVAPLAGAKGGALNFALARTAQDAELIALVDADYQMAPDFLARLVGHFDDKRLGFIQAKYNFRDWQDSLFRSGAYWGYQVSFSMLFRSRNDRMAAYPMGTSCVLRRAAIVDAGGWSMSCVTEDSEIGVRIQAVGYRSFTFDDPVGAGLVPETFAAFKKQRFRWTYGPVQQLKQHWRLFLPRRFATPSTMSVQQKILGLEHGFVLVTGGLGFLTAMPLALAALVSMLVHGEQPPMNRGLWIGLVMGLSSALALRWCRYRYIAGSASKDTLMAMVVDSSLSWICTCATLHGILTKNTAWRRTTKFKAGASGWRVLASVRVELALALILTAAAIGAIASDSSGFLLLIGAIFGLKSVVYYAAVCVAFVAERDLRRAAAVAST</sequence>
<feature type="transmembrane region" description="Helical" evidence="7">
    <location>
        <begin position="37"/>
        <end position="54"/>
    </location>
</feature>
<evidence type="ECO:0000256" key="2">
    <source>
        <dbReference type="ARBA" id="ARBA00022676"/>
    </source>
</evidence>
<evidence type="ECO:0000256" key="1">
    <source>
        <dbReference type="ARBA" id="ARBA00004141"/>
    </source>
</evidence>
<keyword evidence="5 7" id="KW-1133">Transmembrane helix</keyword>
<feature type="transmembrane region" description="Helical" evidence="7">
    <location>
        <begin position="88"/>
        <end position="106"/>
    </location>
</feature>
<dbReference type="Proteomes" id="UP001500305">
    <property type="component" value="Unassembled WGS sequence"/>
</dbReference>
<feature type="transmembrane region" description="Helical" evidence="7">
    <location>
        <begin position="118"/>
        <end position="140"/>
    </location>
</feature>
<feature type="transmembrane region" description="Helical" evidence="7">
    <location>
        <begin position="569"/>
        <end position="594"/>
    </location>
</feature>
<comment type="caution">
    <text evidence="9">The sequence shown here is derived from an EMBL/GenBank/DDBJ whole genome shotgun (WGS) entry which is preliminary data.</text>
</comment>
<feature type="transmembrane region" description="Helical" evidence="7">
    <location>
        <begin position="6"/>
        <end position="25"/>
    </location>
</feature>
<keyword evidence="3" id="KW-0808">Transferase</keyword>
<reference evidence="10" key="1">
    <citation type="journal article" date="2019" name="Int. J. Syst. Evol. Microbiol.">
        <title>The Global Catalogue of Microorganisms (GCM) 10K type strain sequencing project: providing services to taxonomists for standard genome sequencing and annotation.</title>
        <authorList>
            <consortium name="The Broad Institute Genomics Platform"/>
            <consortium name="The Broad Institute Genome Sequencing Center for Infectious Disease"/>
            <person name="Wu L."/>
            <person name="Ma J."/>
        </authorList>
    </citation>
    <scope>NUCLEOTIDE SEQUENCE [LARGE SCALE GENOMIC DNA]</scope>
    <source>
        <strain evidence="10">JCM 7356</strain>
    </source>
</reference>
<evidence type="ECO:0000313" key="9">
    <source>
        <dbReference type="EMBL" id="GAA2279472.1"/>
    </source>
</evidence>
<evidence type="ECO:0000256" key="4">
    <source>
        <dbReference type="ARBA" id="ARBA00022692"/>
    </source>
</evidence>
<dbReference type="Gene3D" id="3.90.550.10">
    <property type="entry name" value="Spore Coat Polysaccharide Biosynthesis Protein SpsA, Chain A"/>
    <property type="match status" value="1"/>
</dbReference>
<name>A0ABP5RWZ3_9ACTN</name>
<dbReference type="PANTHER" id="PTHR43867">
    <property type="entry name" value="CELLULOSE SYNTHASE CATALYTIC SUBUNIT A [UDP-FORMING]"/>
    <property type="match status" value="1"/>
</dbReference>
<comment type="subcellular location">
    <subcellularLocation>
        <location evidence="1">Membrane</location>
        <topology evidence="1">Multi-pass membrane protein</topology>
    </subcellularLocation>
</comment>
<feature type="transmembrane region" description="Helical" evidence="7">
    <location>
        <begin position="540"/>
        <end position="563"/>
    </location>
</feature>
<evidence type="ECO:0000256" key="6">
    <source>
        <dbReference type="ARBA" id="ARBA00023136"/>
    </source>
</evidence>
<organism evidence="9 10">
    <name type="scientific">Kitasatospora cystarginea</name>
    <dbReference type="NCBI Taxonomy" id="58350"/>
    <lineage>
        <taxon>Bacteria</taxon>
        <taxon>Bacillati</taxon>
        <taxon>Actinomycetota</taxon>
        <taxon>Actinomycetes</taxon>
        <taxon>Kitasatosporales</taxon>
        <taxon>Streptomycetaceae</taxon>
        <taxon>Kitasatospora</taxon>
    </lineage>
</organism>
<evidence type="ECO:0000259" key="8">
    <source>
        <dbReference type="Pfam" id="PF13632"/>
    </source>
</evidence>
<feature type="transmembrane region" description="Helical" evidence="7">
    <location>
        <begin position="466"/>
        <end position="483"/>
    </location>
</feature>
<keyword evidence="4 7" id="KW-0812">Transmembrane</keyword>
<keyword evidence="2" id="KW-0328">Glycosyltransferase</keyword>
<evidence type="ECO:0000256" key="7">
    <source>
        <dbReference type="SAM" id="Phobius"/>
    </source>
</evidence>
<gene>
    <name evidence="9" type="ORF">GCM10010430_76840</name>
</gene>
<dbReference type="EMBL" id="BAAATR010000068">
    <property type="protein sequence ID" value="GAA2279472.1"/>
    <property type="molecule type" value="Genomic_DNA"/>
</dbReference>
<dbReference type="SUPFAM" id="SSF53448">
    <property type="entry name" value="Nucleotide-diphospho-sugar transferases"/>
    <property type="match status" value="1"/>
</dbReference>
<protein>
    <recommendedName>
        <fullName evidence="8">Glycosyltransferase 2-like domain-containing protein</fullName>
    </recommendedName>
</protein>